<name>A0AAU7Y8I6_9PSED</name>
<proteinExistence type="predicted"/>
<evidence type="ECO:0000313" key="3">
    <source>
        <dbReference type="Proteomes" id="UP001064896"/>
    </source>
</evidence>
<gene>
    <name evidence="2" type="ORF">ABS648_05840</name>
    <name evidence="1" type="ORF">PSm6_30740</name>
</gene>
<protein>
    <recommendedName>
        <fullName evidence="4">Lipoprotein</fullName>
    </recommendedName>
</protein>
<evidence type="ECO:0000313" key="2">
    <source>
        <dbReference type="EMBL" id="XBY65291.1"/>
    </source>
</evidence>
<organism evidence="2">
    <name type="scientific">Pseudomonas solani</name>
    <dbReference type="NCBI Taxonomy" id="2731552"/>
    <lineage>
        <taxon>Bacteria</taxon>
        <taxon>Pseudomonadati</taxon>
        <taxon>Pseudomonadota</taxon>
        <taxon>Gammaproteobacteria</taxon>
        <taxon>Pseudomonadales</taxon>
        <taxon>Pseudomonadaceae</taxon>
        <taxon>Pseudomonas</taxon>
    </lineage>
</organism>
<dbReference type="AlphaFoldDB" id="A0AAU7Y8I6"/>
<dbReference type="EMBL" id="AP023081">
    <property type="protein sequence ID" value="BCD86667.1"/>
    <property type="molecule type" value="Genomic_DNA"/>
</dbReference>
<dbReference type="EMBL" id="CP158373">
    <property type="protein sequence ID" value="XBY65291.1"/>
    <property type="molecule type" value="Genomic_DNA"/>
</dbReference>
<dbReference type="Proteomes" id="UP001064896">
    <property type="component" value="Chromosome"/>
</dbReference>
<dbReference type="RefSeq" id="WP_021219406.1">
    <property type="nucleotide sequence ID" value="NZ_AP023081.1"/>
</dbReference>
<keyword evidence="3" id="KW-1185">Reference proteome</keyword>
<reference evidence="1" key="1">
    <citation type="submission" date="2020-05" db="EMBL/GenBank/DDBJ databases">
        <title>Complete genome sequence of Pseudomonas sp. Sm006.</title>
        <authorList>
            <person name="Takeuchi K."/>
            <person name="Someya N."/>
        </authorList>
    </citation>
    <scope>NUCLEOTIDE SEQUENCE</scope>
    <source>
        <strain evidence="1">Sm006</strain>
    </source>
</reference>
<dbReference type="PROSITE" id="PS51257">
    <property type="entry name" value="PROKAR_LIPOPROTEIN"/>
    <property type="match status" value="1"/>
</dbReference>
<accession>A0AAU7Y8I6</accession>
<reference evidence="2" key="2">
    <citation type="submission" date="2023-08" db="EMBL/GenBank/DDBJ databases">
        <title>Increased levels of nutrients transform a symbiont into a lethal pathobiont.</title>
        <authorList>
            <person name="Lachnit T."/>
            <person name="Ulrich L."/>
            <person name="Willmer F.M."/>
            <person name="Hasenbein T."/>
            <person name="Steiner L.X."/>
            <person name="Wolters M."/>
            <person name="Herbst E.M."/>
            <person name="Deines P."/>
        </authorList>
    </citation>
    <scope>NUCLEOTIDE SEQUENCE</scope>
    <source>
        <strain evidence="2">T3</strain>
    </source>
</reference>
<evidence type="ECO:0008006" key="4">
    <source>
        <dbReference type="Google" id="ProtNLM"/>
    </source>
</evidence>
<sequence>MTASRAPKHRAPIASLIRCAVAVVLATLLGGCNSTESEVQKVVIDNLQGKASYRFGTLTEVNGLAACQTVNTATADGRETGDMQAFVVKKGDTWYFLRFIQAPHEECVQAAAEVVAARSGKG</sequence>
<evidence type="ECO:0000313" key="1">
    <source>
        <dbReference type="EMBL" id="BCD86667.1"/>
    </source>
</evidence>